<evidence type="ECO:0008006" key="2">
    <source>
        <dbReference type="Google" id="ProtNLM"/>
    </source>
</evidence>
<accession>A0A3B1C3N1</accession>
<dbReference type="Pfam" id="PF09626">
    <property type="entry name" value="DHC"/>
    <property type="match status" value="1"/>
</dbReference>
<organism evidence="1">
    <name type="scientific">hydrothermal vent metagenome</name>
    <dbReference type="NCBI Taxonomy" id="652676"/>
    <lineage>
        <taxon>unclassified sequences</taxon>
        <taxon>metagenomes</taxon>
        <taxon>ecological metagenomes</taxon>
    </lineage>
</organism>
<dbReference type="EMBL" id="UOFY01000069">
    <property type="protein sequence ID" value="VAX11527.1"/>
    <property type="molecule type" value="Genomic_DNA"/>
</dbReference>
<dbReference type="InterPro" id="IPR018588">
    <property type="entry name" value="Dihaem_cytochrome-c"/>
</dbReference>
<reference evidence="1" key="1">
    <citation type="submission" date="2018-06" db="EMBL/GenBank/DDBJ databases">
        <authorList>
            <person name="Zhirakovskaya E."/>
        </authorList>
    </citation>
    <scope>NUCLEOTIDE SEQUENCE</scope>
</reference>
<protein>
    <recommendedName>
        <fullName evidence="2">Diheme cytochrome c</fullName>
    </recommendedName>
</protein>
<evidence type="ECO:0000313" key="1">
    <source>
        <dbReference type="EMBL" id="VAX11527.1"/>
    </source>
</evidence>
<name>A0A3B1C3N1_9ZZZZ</name>
<dbReference type="PROSITE" id="PS51257">
    <property type="entry name" value="PROKAR_LIPOPROTEIN"/>
    <property type="match status" value="1"/>
</dbReference>
<gene>
    <name evidence="1" type="ORF">MNBD_GAMMA25-1028</name>
</gene>
<dbReference type="AlphaFoldDB" id="A0A3B1C3N1"/>
<sequence length="188" mass="21055">MKISTAPILLLLSLSLLSAACIADDDEYENEGGSGGLFQQQKDVASVTNALYKEECGSCHFAYPPGLLPGSSWIKIMSQLDQHFDDNAELEADVQKKLTDYLLQYSADKSTYRRSMRIMRSTSVDSAPIRITELPYFIHEHNEIPSRMFKGNDKVGSLSNCDACHQRAEQGYFSEREINIPGYGAWDD</sequence>
<proteinExistence type="predicted"/>